<dbReference type="EMBL" id="JADYXP020000031">
    <property type="protein sequence ID" value="KAL0098906.1"/>
    <property type="molecule type" value="Genomic_DNA"/>
</dbReference>
<protein>
    <recommendedName>
        <fullName evidence="4">Secreted protein</fullName>
    </recommendedName>
</protein>
<keyword evidence="1" id="KW-0732">Signal</keyword>
<gene>
    <name evidence="2" type="ORF">PUN28_020814</name>
</gene>
<keyword evidence="3" id="KW-1185">Reference proteome</keyword>
<organism evidence="2 3">
    <name type="scientific">Cardiocondyla obscurior</name>
    <dbReference type="NCBI Taxonomy" id="286306"/>
    <lineage>
        <taxon>Eukaryota</taxon>
        <taxon>Metazoa</taxon>
        <taxon>Ecdysozoa</taxon>
        <taxon>Arthropoda</taxon>
        <taxon>Hexapoda</taxon>
        <taxon>Insecta</taxon>
        <taxon>Pterygota</taxon>
        <taxon>Neoptera</taxon>
        <taxon>Endopterygota</taxon>
        <taxon>Hymenoptera</taxon>
        <taxon>Apocrita</taxon>
        <taxon>Aculeata</taxon>
        <taxon>Formicoidea</taxon>
        <taxon>Formicidae</taxon>
        <taxon>Myrmicinae</taxon>
        <taxon>Cardiocondyla</taxon>
    </lineage>
</organism>
<evidence type="ECO:0000313" key="3">
    <source>
        <dbReference type="Proteomes" id="UP001430953"/>
    </source>
</evidence>
<name>A0AAW2E9B5_9HYME</name>
<reference evidence="2 3" key="1">
    <citation type="submission" date="2023-03" db="EMBL/GenBank/DDBJ databases">
        <title>High recombination rates correlate with genetic variation in Cardiocondyla obscurior ants.</title>
        <authorList>
            <person name="Errbii M."/>
        </authorList>
    </citation>
    <scope>NUCLEOTIDE SEQUENCE [LARGE SCALE GENOMIC DNA]</scope>
    <source>
        <strain evidence="2">Alpha-2009</strain>
        <tissue evidence="2">Whole body</tissue>
    </source>
</reference>
<accession>A0AAW2E9B5</accession>
<dbReference type="Proteomes" id="UP001430953">
    <property type="component" value="Unassembled WGS sequence"/>
</dbReference>
<feature type="signal peptide" evidence="1">
    <location>
        <begin position="1"/>
        <end position="31"/>
    </location>
</feature>
<evidence type="ECO:0000313" key="2">
    <source>
        <dbReference type="EMBL" id="KAL0098906.1"/>
    </source>
</evidence>
<evidence type="ECO:0008006" key="4">
    <source>
        <dbReference type="Google" id="ProtNLM"/>
    </source>
</evidence>
<sequence length="115" mass="12555">MRCRAHARVRSLLSFSLSLSLSFSLPSLSLSFSPLFLSPPLSLSLSPSLSTPAFETRYYQRARTARNFGRRPGLSPFTNLADFPRVCPGPRRPVTTAGSCNEAAKVATSQHILSN</sequence>
<dbReference type="AlphaFoldDB" id="A0AAW2E9B5"/>
<feature type="chain" id="PRO_5043710753" description="Secreted protein" evidence="1">
    <location>
        <begin position="32"/>
        <end position="115"/>
    </location>
</feature>
<proteinExistence type="predicted"/>
<comment type="caution">
    <text evidence="2">The sequence shown here is derived from an EMBL/GenBank/DDBJ whole genome shotgun (WGS) entry which is preliminary data.</text>
</comment>
<evidence type="ECO:0000256" key="1">
    <source>
        <dbReference type="SAM" id="SignalP"/>
    </source>
</evidence>